<name>A0A2S2R286_9HEMI</name>
<accession>A0A2S2R286</accession>
<dbReference type="PANTHER" id="PTHR37162:SF10">
    <property type="entry name" value="DUF4371 DOMAIN-CONTAINING PROTEIN"/>
    <property type="match status" value="1"/>
</dbReference>
<dbReference type="EMBL" id="GGMS01014948">
    <property type="protein sequence ID" value="MBY84151.1"/>
    <property type="molecule type" value="Transcribed_RNA"/>
</dbReference>
<protein>
    <submittedName>
        <fullName evidence="1">Uncharacterized protein</fullName>
    </submittedName>
</protein>
<reference evidence="1" key="1">
    <citation type="submission" date="2018-04" db="EMBL/GenBank/DDBJ databases">
        <title>Transcriptome assembly of Sipha flava.</title>
        <authorList>
            <person name="Scully E.D."/>
            <person name="Geib S.M."/>
            <person name="Palmer N.A."/>
            <person name="Koch K."/>
            <person name="Bradshaw J."/>
            <person name="Heng-Moss T."/>
            <person name="Sarath G."/>
        </authorList>
    </citation>
    <scope>NUCLEOTIDE SEQUENCE</scope>
</reference>
<dbReference type="PANTHER" id="PTHR37162">
    <property type="entry name" value="HAT FAMILY DIMERISATION DOMAINCONTAINING PROTEIN-RELATED"/>
    <property type="match status" value="1"/>
</dbReference>
<proteinExistence type="predicted"/>
<organism evidence="1">
    <name type="scientific">Sipha flava</name>
    <name type="common">yellow sugarcane aphid</name>
    <dbReference type="NCBI Taxonomy" id="143950"/>
    <lineage>
        <taxon>Eukaryota</taxon>
        <taxon>Metazoa</taxon>
        <taxon>Ecdysozoa</taxon>
        <taxon>Arthropoda</taxon>
        <taxon>Hexapoda</taxon>
        <taxon>Insecta</taxon>
        <taxon>Pterygota</taxon>
        <taxon>Neoptera</taxon>
        <taxon>Paraneoptera</taxon>
        <taxon>Hemiptera</taxon>
        <taxon>Sternorrhyncha</taxon>
        <taxon>Aphidomorpha</taxon>
        <taxon>Aphidoidea</taxon>
        <taxon>Aphididae</taxon>
        <taxon>Sipha</taxon>
    </lineage>
</organism>
<sequence length="281" mass="32766">MGCFAHIIHNAIQQAADSLPIDVESVVCKIYGYFHIYTVRVESLKEFCDFADVQYNDLLSHSKARWLSLYPAIDRIISIYSGLKSYFLSQNTCPTVLKCFFENETSFLWFKFVSCQLKTITSYIKKIESQNLSAIEIMMLVENLLNIIKNKREEKLLTTEVENLLEAIEEEVHITKRNFDSKCDRFYEICYNYIYNWSESNNHNSGLKDLLWVTLTPKTTVTWSNAKNSIRFLTTTCNTICIDEIIFLINLKCSKNISKNKVKNGITYHSKNIDYQQLNIL</sequence>
<dbReference type="AlphaFoldDB" id="A0A2S2R286"/>
<gene>
    <name evidence="1" type="ORF">g.180780</name>
</gene>
<dbReference type="OrthoDB" id="6623381at2759"/>
<evidence type="ECO:0000313" key="1">
    <source>
        <dbReference type="EMBL" id="MBY84151.1"/>
    </source>
</evidence>